<feature type="non-terminal residue" evidence="1">
    <location>
        <position position="1"/>
    </location>
</feature>
<evidence type="ECO:0000313" key="2">
    <source>
        <dbReference type="Proteomes" id="UP000663823"/>
    </source>
</evidence>
<protein>
    <submittedName>
        <fullName evidence="1">Uncharacterized protein</fullName>
    </submittedName>
</protein>
<sequence>GAPNSRVILWSIEGKTVQKQATLNLQRRPNALIWLLDEELIIGDEHGTLYRWDRNEEKLNKFTNQSLSGKQNDEVQLFSVANKQKFIMAIA</sequence>
<proteinExistence type="predicted"/>
<name>A0A820LSE0_9BILA</name>
<reference evidence="1" key="1">
    <citation type="submission" date="2021-02" db="EMBL/GenBank/DDBJ databases">
        <authorList>
            <person name="Nowell W R."/>
        </authorList>
    </citation>
    <scope>NUCLEOTIDE SEQUENCE</scope>
</reference>
<organism evidence="1 2">
    <name type="scientific">Rotaria sordida</name>
    <dbReference type="NCBI Taxonomy" id="392033"/>
    <lineage>
        <taxon>Eukaryota</taxon>
        <taxon>Metazoa</taxon>
        <taxon>Spiralia</taxon>
        <taxon>Gnathifera</taxon>
        <taxon>Rotifera</taxon>
        <taxon>Eurotatoria</taxon>
        <taxon>Bdelloidea</taxon>
        <taxon>Philodinida</taxon>
        <taxon>Philodinidae</taxon>
        <taxon>Rotaria</taxon>
    </lineage>
</organism>
<accession>A0A820LSE0</accession>
<dbReference type="AlphaFoldDB" id="A0A820LSE0"/>
<gene>
    <name evidence="1" type="ORF">OTI717_LOCUS43861</name>
</gene>
<dbReference type="EMBL" id="CAJOAX010067190">
    <property type="protein sequence ID" value="CAF4361424.1"/>
    <property type="molecule type" value="Genomic_DNA"/>
</dbReference>
<dbReference type="Proteomes" id="UP000663823">
    <property type="component" value="Unassembled WGS sequence"/>
</dbReference>
<dbReference type="SUPFAM" id="SSF50978">
    <property type="entry name" value="WD40 repeat-like"/>
    <property type="match status" value="1"/>
</dbReference>
<comment type="caution">
    <text evidence="1">The sequence shown here is derived from an EMBL/GenBank/DDBJ whole genome shotgun (WGS) entry which is preliminary data.</text>
</comment>
<dbReference type="InterPro" id="IPR036322">
    <property type="entry name" value="WD40_repeat_dom_sf"/>
</dbReference>
<evidence type="ECO:0000313" key="1">
    <source>
        <dbReference type="EMBL" id="CAF4361424.1"/>
    </source>
</evidence>